<feature type="domain" description="Transglycosylase SLT" evidence="1">
    <location>
        <begin position="88"/>
        <end position="164"/>
    </location>
</feature>
<evidence type="ECO:0000313" key="2">
    <source>
        <dbReference type="EMBL" id="VAX21072.1"/>
    </source>
</evidence>
<name>A0A3B1BZ41_9ZZZZ</name>
<feature type="non-terminal residue" evidence="2">
    <location>
        <position position="165"/>
    </location>
</feature>
<organism evidence="2">
    <name type="scientific">hydrothermal vent metagenome</name>
    <dbReference type="NCBI Taxonomy" id="652676"/>
    <lineage>
        <taxon>unclassified sequences</taxon>
        <taxon>metagenomes</taxon>
        <taxon>ecological metagenomes</taxon>
    </lineage>
</organism>
<dbReference type="PANTHER" id="PTHR37423">
    <property type="entry name" value="SOLUBLE LYTIC MUREIN TRANSGLYCOSYLASE-RELATED"/>
    <property type="match status" value="1"/>
</dbReference>
<sequence length="165" mass="18973">MIMRVAMLSAMVFFAVAVPFAGKSYADVFMLKNARGIIYFSDTPPASRFRAKIIKRYKPFKKSVTQRRRTRYFPRSRSFSFSSRYDHLIRDAARKYNLDPMLIKAVIKAESDFNRFSVSSKGAKGLMQLMPGTAKQMRVTHVFDPMQNINGGSKYLRKMLDQFGG</sequence>
<dbReference type="PANTHER" id="PTHR37423:SF2">
    <property type="entry name" value="MEMBRANE-BOUND LYTIC MUREIN TRANSGLYCOSYLASE C"/>
    <property type="match status" value="1"/>
</dbReference>
<dbReference type="InterPro" id="IPR008258">
    <property type="entry name" value="Transglycosylase_SLT_dom_1"/>
</dbReference>
<proteinExistence type="predicted"/>
<evidence type="ECO:0000259" key="1">
    <source>
        <dbReference type="Pfam" id="PF01464"/>
    </source>
</evidence>
<dbReference type="EMBL" id="UOGB01000194">
    <property type="protein sequence ID" value="VAX21072.1"/>
    <property type="molecule type" value="Genomic_DNA"/>
</dbReference>
<reference evidence="2" key="1">
    <citation type="submission" date="2018-06" db="EMBL/GenBank/DDBJ databases">
        <authorList>
            <person name="Zhirakovskaya E."/>
        </authorList>
    </citation>
    <scope>NUCLEOTIDE SEQUENCE</scope>
</reference>
<dbReference type="Pfam" id="PF01464">
    <property type="entry name" value="SLT"/>
    <property type="match status" value="1"/>
</dbReference>
<gene>
    <name evidence="2" type="ORF">MNBD_NITROSPINAE03-640</name>
</gene>
<dbReference type="SUPFAM" id="SSF53955">
    <property type="entry name" value="Lysozyme-like"/>
    <property type="match status" value="1"/>
</dbReference>
<dbReference type="Gene3D" id="1.10.530.10">
    <property type="match status" value="1"/>
</dbReference>
<protein>
    <submittedName>
        <fullName evidence="2">Phage internal (Core) protein</fullName>
    </submittedName>
</protein>
<dbReference type="InterPro" id="IPR023346">
    <property type="entry name" value="Lysozyme-like_dom_sf"/>
</dbReference>
<dbReference type="AlphaFoldDB" id="A0A3B1BZ41"/>
<accession>A0A3B1BZ41</accession>